<evidence type="ECO:0000313" key="4">
    <source>
        <dbReference type="Proteomes" id="UP001303373"/>
    </source>
</evidence>
<feature type="compositionally biased region" description="Low complexity" evidence="1">
    <location>
        <begin position="98"/>
        <end position="117"/>
    </location>
</feature>
<proteinExistence type="predicted"/>
<feature type="compositionally biased region" description="Polar residues" evidence="1">
    <location>
        <begin position="253"/>
        <end position="262"/>
    </location>
</feature>
<feature type="compositionally biased region" description="Low complexity" evidence="1">
    <location>
        <begin position="263"/>
        <end position="274"/>
    </location>
</feature>
<dbReference type="Proteomes" id="UP001303373">
    <property type="component" value="Chromosome 12"/>
</dbReference>
<gene>
    <name evidence="3" type="ORF">R9X50_00709400</name>
</gene>
<name>A0AAQ3MAT8_9PEZI</name>
<feature type="region of interest" description="Disordered" evidence="1">
    <location>
        <begin position="183"/>
        <end position="274"/>
    </location>
</feature>
<dbReference type="PANTHER" id="PTHR28065:SF1">
    <property type="entry name" value="DUF4050 DOMAIN-CONTAINING PROTEIN"/>
    <property type="match status" value="1"/>
</dbReference>
<feature type="region of interest" description="Disordered" evidence="1">
    <location>
        <begin position="39"/>
        <end position="58"/>
    </location>
</feature>
<dbReference type="InterPro" id="IPR025124">
    <property type="entry name" value="Gag1-like_clamp"/>
</dbReference>
<feature type="compositionally biased region" description="Gly residues" evidence="1">
    <location>
        <begin position="356"/>
        <end position="366"/>
    </location>
</feature>
<dbReference type="PANTHER" id="PTHR28065">
    <property type="entry name" value="FREQUENIN"/>
    <property type="match status" value="1"/>
</dbReference>
<feature type="region of interest" description="Disordered" evidence="1">
    <location>
        <begin position="93"/>
        <end position="130"/>
    </location>
</feature>
<dbReference type="Pfam" id="PF13259">
    <property type="entry name" value="clamp_Gag1-like"/>
    <property type="match status" value="1"/>
</dbReference>
<feature type="compositionally biased region" description="Basic and acidic residues" evidence="1">
    <location>
        <begin position="12"/>
        <end position="25"/>
    </location>
</feature>
<feature type="domain" description="Gag1-like clamp" evidence="2">
    <location>
        <begin position="121"/>
        <end position="337"/>
    </location>
</feature>
<dbReference type="EMBL" id="CP138591">
    <property type="protein sequence ID" value="WPH04205.1"/>
    <property type="molecule type" value="Genomic_DNA"/>
</dbReference>
<dbReference type="InterPro" id="IPR053274">
    <property type="entry name" value="Fluconazole_resistance"/>
</dbReference>
<evidence type="ECO:0000256" key="1">
    <source>
        <dbReference type="SAM" id="MobiDB-lite"/>
    </source>
</evidence>
<accession>A0AAQ3MAT8</accession>
<feature type="region of interest" description="Disordered" evidence="1">
    <location>
        <begin position="334"/>
        <end position="369"/>
    </location>
</feature>
<feature type="compositionally biased region" description="Low complexity" evidence="1">
    <location>
        <begin position="203"/>
        <end position="234"/>
    </location>
</feature>
<protein>
    <recommendedName>
        <fullName evidence="2">Gag1-like clamp domain-containing protein</fullName>
    </recommendedName>
</protein>
<organism evidence="3 4">
    <name type="scientific">Acrodontium crateriforme</name>
    <dbReference type="NCBI Taxonomy" id="150365"/>
    <lineage>
        <taxon>Eukaryota</taxon>
        <taxon>Fungi</taxon>
        <taxon>Dikarya</taxon>
        <taxon>Ascomycota</taxon>
        <taxon>Pezizomycotina</taxon>
        <taxon>Dothideomycetes</taxon>
        <taxon>Dothideomycetidae</taxon>
        <taxon>Mycosphaerellales</taxon>
        <taxon>Teratosphaeriaceae</taxon>
        <taxon>Acrodontium</taxon>
    </lineage>
</organism>
<evidence type="ECO:0000259" key="2">
    <source>
        <dbReference type="Pfam" id="PF13259"/>
    </source>
</evidence>
<reference evidence="3 4" key="1">
    <citation type="submission" date="2023-11" db="EMBL/GenBank/DDBJ databases">
        <title>An acidophilic fungus is an integral part of prey digestion in a carnivorous sundew plant.</title>
        <authorList>
            <person name="Tsai I.J."/>
        </authorList>
    </citation>
    <scope>NUCLEOTIDE SEQUENCE [LARGE SCALE GENOMIC DNA]</scope>
    <source>
        <strain evidence="3">169a</strain>
    </source>
</reference>
<feature type="region of interest" description="Disordered" evidence="1">
    <location>
        <begin position="1"/>
        <end position="25"/>
    </location>
</feature>
<dbReference type="AlphaFoldDB" id="A0AAQ3MAT8"/>
<keyword evidence="4" id="KW-1185">Reference proteome</keyword>
<sequence length="388" mass="42291">MTLHLGLPGAHNRSEKQQQEIREARKWLKEHIHDDWEYPSLPAWESSTSGRKRRENQSDALMSTVAGFRFHASSLQEESTKGQLNFEPIEWREREESSASATDSEIESSSTRITSSTYEKEYKFDGPDSVGTQMMEQRTIRKRKRQKLAVDEMSWNDGLAHWIAQRDKWCSARTREDIEVLKSSKDQKDANEGAENEVATIESTGEVSSSLSTHSSPRTSTSSASATISSSATTPDPGSGGLSAVIPIRNPGPLTSNPTNGNLSSPPASSLPSLPSMIPVAPIILPNHPIRRRMNPDMYPQIYTKVILQSRTPSVPINLQTLVNAMVKGWKDDGEWPPKAGVPEPSLGRRKAGVGSLSGPGGGGGFRSSVKAVGRALGLKSGGPELPK</sequence>
<evidence type="ECO:0000313" key="3">
    <source>
        <dbReference type="EMBL" id="WPH04205.1"/>
    </source>
</evidence>